<sequence>MNRHPATRLSAFFQADPSVWGNLEAYIRESKESNRDHRSYSAAKFVKLYTDSLDLIIHNETSTDEEKSVAKTLKTSNVKGENQIALVRTEETLSKNHQMLHEFVFDRLSQTEQLSKLSEYEVYVALSGIINARMRNANKYFDEEILNTIKVQCLRDDFHRPEHVLGLSEILDKLKGLADRFISLRGVVDYKGGLSDEVTCLKAKHIKKTKKNKATLRDPIWTALLDTIDYLGELPSRATKHQSAYLGLELDIEMSKGSGGKRLDLQCRAGNMELNNCEFKRCDTAQGKLEQQFPKNVLINHSMMLYLKEKIGFPLDKYELQALDVHENVRHPTAMETKAPIHLKVVSTFNSKLHLCYYQEHLLPTENSLELAIVADANVIADDFMSLRLEGVTVTEDVFCAFMVDDPDGIDNSGRRINELSALLSRNGISIFYLSTRITDFILVKEKRLKSVLPTIRSIFSLSVDSDCDLSSNISHGEFNSGSEQGSYPGSSFTSMNSFLHTPSSPSRYQHNQHNQYPNHNDSYTSVYQNSSYQHNQQQEPYHGTNFSSSYKPSSGISIPFGRQPSYGNFAAPRRGFFSTSGRLHSDSDSSSIDNINGGPGPGGEAGQGMISSSHSRSQLSMRYQHRRQSSTADSSFGERIGRYFHRRYPHGSSYDSFDGILGPVSDGKDENEAPQLYVRTSLFQAKDTRRGSESFIFPPLTPSGGSFPGLGSLPSFGLILETQEEQEDRETRIKEQMRKSCPRSVIDDRLILASLAPEDQAEWAVTLLKVLFYPEQLPGFSSSKSRFISFTTTDEGTSLIADEEVLSHFEEHMLNQSPSETMLRCIQVDLSTFGLDTYGLVYSMSNPLVDHGVNLLCLSTLRTANVLVHDSDLDKSLKILSIS</sequence>
<evidence type="ECO:0000313" key="4">
    <source>
        <dbReference type="EMBL" id="KAG0004335.1"/>
    </source>
</evidence>
<feature type="domain" description="CASTOR ACT" evidence="2">
    <location>
        <begin position="396"/>
        <end position="456"/>
    </location>
</feature>
<dbReference type="GO" id="GO:0006520">
    <property type="term" value="P:amino acid metabolic process"/>
    <property type="evidence" value="ECO:0007669"/>
    <property type="project" value="UniProtKB-ARBA"/>
</dbReference>
<feature type="compositionally biased region" description="Polar residues" evidence="1">
    <location>
        <begin position="499"/>
        <end position="508"/>
    </location>
</feature>
<dbReference type="GO" id="GO:0046394">
    <property type="term" value="P:carboxylic acid biosynthetic process"/>
    <property type="evidence" value="ECO:0007669"/>
    <property type="project" value="UniProtKB-ARBA"/>
</dbReference>
<feature type="compositionally biased region" description="Gly residues" evidence="1">
    <location>
        <begin position="598"/>
        <end position="607"/>
    </location>
</feature>
<evidence type="ECO:0000256" key="1">
    <source>
        <dbReference type="SAM" id="MobiDB-lite"/>
    </source>
</evidence>
<reference evidence="4" key="1">
    <citation type="journal article" date="2020" name="Fungal Divers.">
        <title>Resolving the Mortierellaceae phylogeny through synthesis of multi-gene phylogenetics and phylogenomics.</title>
        <authorList>
            <person name="Vandepol N."/>
            <person name="Liber J."/>
            <person name="Desiro A."/>
            <person name="Na H."/>
            <person name="Kennedy M."/>
            <person name="Barry K."/>
            <person name="Grigoriev I.V."/>
            <person name="Miller A.N."/>
            <person name="O'Donnell K."/>
            <person name="Stajich J.E."/>
            <person name="Bonito G."/>
        </authorList>
    </citation>
    <scope>NUCLEOTIDE SEQUENCE</scope>
    <source>
        <strain evidence="4">MES-2147</strain>
    </source>
</reference>
<dbReference type="PANTHER" id="PTHR31131:SF6">
    <property type="entry name" value="CASTOR ACT DOMAIN-CONTAINING PROTEIN"/>
    <property type="match status" value="1"/>
</dbReference>
<feature type="compositionally biased region" description="Low complexity" evidence="1">
    <location>
        <begin position="528"/>
        <end position="539"/>
    </location>
</feature>
<feature type="domain" description="Cytosolic arginine sensor for mTORC1 subunit 1/2 ACT-like" evidence="3">
    <location>
        <begin position="748"/>
        <end position="816"/>
    </location>
</feature>
<dbReference type="Proteomes" id="UP000749646">
    <property type="component" value="Unassembled WGS sequence"/>
</dbReference>
<dbReference type="Gene3D" id="3.30.2130.10">
    <property type="entry name" value="VC0802-like"/>
    <property type="match status" value="2"/>
</dbReference>
<feature type="domain" description="CASTOR ACT" evidence="2">
    <location>
        <begin position="822"/>
        <end position="881"/>
    </location>
</feature>
<organism evidence="4 5">
    <name type="scientific">Modicella reniformis</name>
    <dbReference type="NCBI Taxonomy" id="1440133"/>
    <lineage>
        <taxon>Eukaryota</taxon>
        <taxon>Fungi</taxon>
        <taxon>Fungi incertae sedis</taxon>
        <taxon>Mucoromycota</taxon>
        <taxon>Mortierellomycotina</taxon>
        <taxon>Mortierellomycetes</taxon>
        <taxon>Mortierellales</taxon>
        <taxon>Mortierellaceae</taxon>
        <taxon>Modicella</taxon>
    </lineage>
</organism>
<dbReference type="InterPro" id="IPR051719">
    <property type="entry name" value="CASTOR_mTORC1"/>
</dbReference>
<dbReference type="Pfam" id="PF13840">
    <property type="entry name" value="ACT_7"/>
    <property type="match status" value="2"/>
</dbReference>
<protein>
    <submittedName>
        <fullName evidence="4">GATS protein-like 3</fullName>
    </submittedName>
</protein>
<dbReference type="OrthoDB" id="58529at2759"/>
<evidence type="ECO:0000259" key="2">
    <source>
        <dbReference type="Pfam" id="PF13840"/>
    </source>
</evidence>
<evidence type="ECO:0000313" key="5">
    <source>
        <dbReference type="Proteomes" id="UP000749646"/>
    </source>
</evidence>
<dbReference type="InterPro" id="IPR027795">
    <property type="entry name" value="CASTOR_ACT_dom"/>
</dbReference>
<keyword evidence="5" id="KW-1185">Reference proteome</keyword>
<dbReference type="SUPFAM" id="SSF55021">
    <property type="entry name" value="ACT-like"/>
    <property type="match status" value="2"/>
</dbReference>
<proteinExistence type="predicted"/>
<dbReference type="InterPro" id="IPR049479">
    <property type="entry name" value="CASTOR1_ACT-like"/>
</dbReference>
<dbReference type="InterPro" id="IPR045865">
    <property type="entry name" value="ACT-like_dom_sf"/>
</dbReference>
<comment type="caution">
    <text evidence="4">The sequence shown here is derived from an EMBL/GenBank/DDBJ whole genome shotgun (WGS) entry which is preliminary data.</text>
</comment>
<evidence type="ECO:0000259" key="3">
    <source>
        <dbReference type="Pfam" id="PF21389"/>
    </source>
</evidence>
<feature type="region of interest" description="Disordered" evidence="1">
    <location>
        <begin position="572"/>
        <end position="635"/>
    </location>
</feature>
<feature type="region of interest" description="Disordered" evidence="1">
    <location>
        <begin position="499"/>
        <end position="551"/>
    </location>
</feature>
<name>A0A9P6SUD1_9FUNG</name>
<dbReference type="EMBL" id="JAAAHW010000274">
    <property type="protein sequence ID" value="KAG0004335.1"/>
    <property type="molecule type" value="Genomic_DNA"/>
</dbReference>
<accession>A0A9P6SUD1</accession>
<dbReference type="PANTHER" id="PTHR31131">
    <property type="entry name" value="CHROMOSOME 1, WHOLE GENOME SHOTGUN SEQUENCE"/>
    <property type="match status" value="1"/>
</dbReference>
<dbReference type="AlphaFoldDB" id="A0A9P6SUD1"/>
<gene>
    <name evidence="4" type="primary">GATSL3_2</name>
    <name evidence="4" type="ORF">BGZ65_000563</name>
</gene>
<feature type="compositionally biased region" description="Low complexity" evidence="1">
    <location>
        <begin position="509"/>
        <end position="521"/>
    </location>
</feature>
<dbReference type="Pfam" id="PF21389">
    <property type="entry name" value="CASTOR1_ACT-like"/>
    <property type="match status" value="1"/>
</dbReference>
<feature type="compositionally biased region" description="Low complexity" evidence="1">
    <location>
        <begin position="608"/>
        <end position="621"/>
    </location>
</feature>